<dbReference type="GeneID" id="84651341"/>
<feature type="coiled-coil region" evidence="1">
    <location>
        <begin position="179"/>
        <end position="206"/>
    </location>
</feature>
<evidence type="ECO:0008006" key="4">
    <source>
        <dbReference type="Google" id="ProtNLM"/>
    </source>
</evidence>
<dbReference type="STRING" id="1218108.GCA_000382425_03305"/>
<evidence type="ECO:0000313" key="2">
    <source>
        <dbReference type="EMBL" id="GEM52630.1"/>
    </source>
</evidence>
<dbReference type="AlphaFoldDB" id="A0A511NIJ7"/>
<name>A0A511NIJ7_9FLAO</name>
<keyword evidence="1" id="KW-0175">Coiled coil</keyword>
<proteinExistence type="predicted"/>
<dbReference type="OrthoDB" id="982752at2"/>
<gene>
    <name evidence="2" type="ORF">EB1_24200</name>
</gene>
<dbReference type="EMBL" id="BJXC01000017">
    <property type="protein sequence ID" value="GEM52630.1"/>
    <property type="molecule type" value="Genomic_DNA"/>
</dbReference>
<protein>
    <recommendedName>
        <fullName evidence="4">DUF4304 domain-containing protein</fullName>
    </recommendedName>
</protein>
<reference evidence="2 3" key="1">
    <citation type="submission" date="2019-07" db="EMBL/GenBank/DDBJ databases">
        <title>Whole genome shotgun sequence of Empedobacter brevis NBRC 14943.</title>
        <authorList>
            <person name="Hosoyama A."/>
            <person name="Uohara A."/>
            <person name="Ohji S."/>
            <person name="Ichikawa N."/>
        </authorList>
    </citation>
    <scope>NUCLEOTIDE SEQUENCE [LARGE SCALE GENOMIC DNA]</scope>
    <source>
        <strain evidence="2 3">NBRC 14943</strain>
    </source>
</reference>
<organism evidence="2 3">
    <name type="scientific">Empedobacter brevis NBRC 14943 = ATCC 43319</name>
    <dbReference type="NCBI Taxonomy" id="1218108"/>
    <lineage>
        <taxon>Bacteria</taxon>
        <taxon>Pseudomonadati</taxon>
        <taxon>Bacteroidota</taxon>
        <taxon>Flavobacteriia</taxon>
        <taxon>Flavobacteriales</taxon>
        <taxon>Weeksellaceae</taxon>
        <taxon>Empedobacter</taxon>
    </lineage>
</organism>
<keyword evidence="3" id="KW-1185">Reference proteome</keyword>
<evidence type="ECO:0000256" key="1">
    <source>
        <dbReference type="SAM" id="Coils"/>
    </source>
</evidence>
<sequence length="214" mass="25397">MNIKNVFTSIANGIAPFLIEYNFICNKNKQEFKRSNNDVAQIIRFFFHKKSDKIYLKLEIIIKLSEIENVYKSITNIEGRPYLTLGNDFLILKNKADDFCYKKKPTNYWLIENDNDIENIVNNFESHLIEIILPYFNDNSSIERVDYLLNSYPLKMSIHNYLYPLRANIGIIAAKLNNNPNYDELVDIYMKELENAEENYKNEFLKIIKYSFTK</sequence>
<evidence type="ECO:0000313" key="3">
    <source>
        <dbReference type="Proteomes" id="UP000321245"/>
    </source>
</evidence>
<dbReference type="RefSeq" id="WP_019976775.1">
    <property type="nucleotide sequence ID" value="NZ_BJXC01000017.1"/>
</dbReference>
<dbReference type="Proteomes" id="UP000321245">
    <property type="component" value="Unassembled WGS sequence"/>
</dbReference>
<accession>A0A511NIJ7</accession>
<comment type="caution">
    <text evidence="2">The sequence shown here is derived from an EMBL/GenBank/DDBJ whole genome shotgun (WGS) entry which is preliminary data.</text>
</comment>